<dbReference type="Proteomes" id="UP000005237">
    <property type="component" value="Unassembled WGS sequence"/>
</dbReference>
<accession>H2VZ38</accession>
<keyword evidence="3" id="KW-1185">Reference proteome</keyword>
<sequence>MLSRDLLLLTAILLAFLAVAQAEFKAEFWEKAIRDEYSRMAALRQSSPLPPPKPSRKLLIREASMDVEPNENFVQDDTDEYAMKSAIDFMQRMEADRSVSGMMNLFHTSFSTFRNCKGIAIPLDRGIEILARRPKLSFKYTVASAHIVATQLKMEVKFWGWPDYHGAKITLLPNQDGIFTAILVDLVC</sequence>
<proteinExistence type="predicted"/>
<reference evidence="2" key="2">
    <citation type="submission" date="2012-11" db="UniProtKB">
        <authorList>
            <consortium name="EnsemblMetazoa"/>
        </authorList>
    </citation>
    <scope>IDENTIFICATION</scope>
    <source>
        <strain evidence="2">DF5081</strain>
    </source>
</reference>
<keyword evidence="1" id="KW-0732">Signal</keyword>
<feature type="chain" id="PRO_5014576644" evidence="1">
    <location>
        <begin position="23"/>
        <end position="188"/>
    </location>
</feature>
<dbReference type="EnsemblMetazoa" id="CJA07740.2">
    <property type="protein sequence ID" value="CJA07740.2"/>
    <property type="gene ID" value="WBGene00126944"/>
</dbReference>
<protein>
    <submittedName>
        <fullName evidence="2">Uncharacterized protein</fullName>
    </submittedName>
</protein>
<feature type="signal peptide" evidence="1">
    <location>
        <begin position="1"/>
        <end position="22"/>
    </location>
</feature>
<evidence type="ECO:0000313" key="2">
    <source>
        <dbReference type="EnsemblMetazoa" id="CJA07740.1"/>
    </source>
</evidence>
<name>H2VZ38_CAEJA</name>
<evidence type="ECO:0000313" key="3">
    <source>
        <dbReference type="Proteomes" id="UP000005237"/>
    </source>
</evidence>
<evidence type="ECO:0000256" key="1">
    <source>
        <dbReference type="SAM" id="SignalP"/>
    </source>
</evidence>
<dbReference type="InParanoid" id="H2VZ38"/>
<dbReference type="HOGENOM" id="CLU_1442316_0_0_1"/>
<reference evidence="3" key="1">
    <citation type="submission" date="2010-08" db="EMBL/GenBank/DDBJ databases">
        <authorList>
            <consortium name="Caenorhabditis japonica Sequencing Consortium"/>
            <person name="Wilson R.K."/>
        </authorList>
    </citation>
    <scope>NUCLEOTIDE SEQUENCE [LARGE SCALE GENOMIC DNA]</scope>
    <source>
        <strain evidence="3">DF5081</strain>
    </source>
</reference>
<organism evidence="2 3">
    <name type="scientific">Caenorhabditis japonica</name>
    <dbReference type="NCBI Taxonomy" id="281687"/>
    <lineage>
        <taxon>Eukaryota</taxon>
        <taxon>Metazoa</taxon>
        <taxon>Ecdysozoa</taxon>
        <taxon>Nematoda</taxon>
        <taxon>Chromadorea</taxon>
        <taxon>Rhabditida</taxon>
        <taxon>Rhabditina</taxon>
        <taxon>Rhabditomorpha</taxon>
        <taxon>Rhabditoidea</taxon>
        <taxon>Rhabditidae</taxon>
        <taxon>Peloderinae</taxon>
        <taxon>Caenorhabditis</taxon>
    </lineage>
</organism>
<dbReference type="AlphaFoldDB" id="H2VZ38"/>
<dbReference type="EnsemblMetazoa" id="CJA07740.1">
    <property type="protein sequence ID" value="CJA07740.1"/>
    <property type="gene ID" value="WBGene00126944"/>
</dbReference>